<name>A0A225D7J3_9BACT</name>
<reference evidence="2" key="1">
    <citation type="submission" date="2017-06" db="EMBL/GenBank/DDBJ databases">
        <title>Genome analysis of Fimbriiglobus ruber SP5, the first member of the order Planctomycetales with confirmed chitinolytic capability.</title>
        <authorList>
            <person name="Ravin N.V."/>
            <person name="Rakitin A.L."/>
            <person name="Ivanova A.A."/>
            <person name="Beletsky A.V."/>
            <person name="Kulichevskaya I.S."/>
            <person name="Mardanov A.V."/>
            <person name="Dedysh S.N."/>
        </authorList>
    </citation>
    <scope>NUCLEOTIDE SEQUENCE [LARGE SCALE GENOMIC DNA]</scope>
    <source>
        <strain evidence="2">SP5</strain>
    </source>
</reference>
<dbReference type="AlphaFoldDB" id="A0A225D7J3"/>
<evidence type="ECO:0000313" key="1">
    <source>
        <dbReference type="EMBL" id="OWK37570.1"/>
    </source>
</evidence>
<comment type="caution">
    <text evidence="1">The sequence shown here is derived from an EMBL/GenBank/DDBJ whole genome shotgun (WGS) entry which is preliminary data.</text>
</comment>
<dbReference type="EMBL" id="NIDE01000014">
    <property type="protein sequence ID" value="OWK37570.1"/>
    <property type="molecule type" value="Genomic_DNA"/>
</dbReference>
<proteinExistence type="predicted"/>
<keyword evidence="2" id="KW-1185">Reference proteome</keyword>
<accession>A0A225D7J3</accession>
<gene>
    <name evidence="1" type="ORF">FRUB_06690</name>
</gene>
<organism evidence="1 2">
    <name type="scientific">Fimbriiglobus ruber</name>
    <dbReference type="NCBI Taxonomy" id="1908690"/>
    <lineage>
        <taxon>Bacteria</taxon>
        <taxon>Pseudomonadati</taxon>
        <taxon>Planctomycetota</taxon>
        <taxon>Planctomycetia</taxon>
        <taxon>Gemmatales</taxon>
        <taxon>Gemmataceae</taxon>
        <taxon>Fimbriiglobus</taxon>
    </lineage>
</organism>
<evidence type="ECO:0000313" key="2">
    <source>
        <dbReference type="Proteomes" id="UP000214646"/>
    </source>
</evidence>
<protein>
    <submittedName>
        <fullName evidence="1">Uncharacterized protein</fullName>
    </submittedName>
</protein>
<sequence length="43" mass="5016">MWDGKRVTAMTDHPLFHQVVDRVVWKSTAFHEISGTFRSPEKS</sequence>
<dbReference type="Proteomes" id="UP000214646">
    <property type="component" value="Unassembled WGS sequence"/>
</dbReference>